<evidence type="ECO:0000313" key="2">
    <source>
        <dbReference type="Proteomes" id="UP000887116"/>
    </source>
</evidence>
<keyword evidence="2" id="KW-1185">Reference proteome</keyword>
<protein>
    <submittedName>
        <fullName evidence="1">Uncharacterized protein</fullName>
    </submittedName>
</protein>
<reference evidence="1" key="1">
    <citation type="submission" date="2020-07" db="EMBL/GenBank/DDBJ databases">
        <title>Multicomponent nature underlies the extraordinary mechanical properties of spider dragline silk.</title>
        <authorList>
            <person name="Kono N."/>
            <person name="Nakamura H."/>
            <person name="Mori M."/>
            <person name="Yoshida Y."/>
            <person name="Ohtoshi R."/>
            <person name="Malay A.D."/>
            <person name="Moran D.A.P."/>
            <person name="Tomita M."/>
            <person name="Numata K."/>
            <person name="Arakawa K."/>
        </authorList>
    </citation>
    <scope>NUCLEOTIDE SEQUENCE</scope>
</reference>
<proteinExistence type="predicted"/>
<dbReference type="AlphaFoldDB" id="A0A8X6M1F6"/>
<organism evidence="1 2">
    <name type="scientific">Trichonephila clavata</name>
    <name type="common">Joro spider</name>
    <name type="synonym">Nephila clavata</name>
    <dbReference type="NCBI Taxonomy" id="2740835"/>
    <lineage>
        <taxon>Eukaryota</taxon>
        <taxon>Metazoa</taxon>
        <taxon>Ecdysozoa</taxon>
        <taxon>Arthropoda</taxon>
        <taxon>Chelicerata</taxon>
        <taxon>Arachnida</taxon>
        <taxon>Araneae</taxon>
        <taxon>Araneomorphae</taxon>
        <taxon>Entelegynae</taxon>
        <taxon>Araneoidea</taxon>
        <taxon>Nephilidae</taxon>
        <taxon>Trichonephila</taxon>
    </lineage>
</organism>
<name>A0A8X6M1F6_TRICU</name>
<dbReference type="Proteomes" id="UP000887116">
    <property type="component" value="Unassembled WGS sequence"/>
</dbReference>
<gene>
    <name evidence="1" type="ORF">TNCT_699531</name>
</gene>
<dbReference type="EMBL" id="BMAO01039206">
    <property type="protein sequence ID" value="GFR29755.1"/>
    <property type="molecule type" value="Genomic_DNA"/>
</dbReference>
<evidence type="ECO:0000313" key="1">
    <source>
        <dbReference type="EMBL" id="GFR29755.1"/>
    </source>
</evidence>
<accession>A0A8X6M1F6</accession>
<sequence>MKLIATSALDRAQSFVSSISHVTPKIAHFSPPDAIDTKSVFPPSVLSNLHRNEAQLYIESSVYGYIEMVFMAALV</sequence>
<comment type="caution">
    <text evidence="1">The sequence shown here is derived from an EMBL/GenBank/DDBJ whole genome shotgun (WGS) entry which is preliminary data.</text>
</comment>